<proteinExistence type="predicted"/>
<dbReference type="Gene3D" id="3.40.50.150">
    <property type="entry name" value="Vaccinia Virus protein VP39"/>
    <property type="match status" value="1"/>
</dbReference>
<protein>
    <submittedName>
        <fullName evidence="1">Class I SAM-dependent methyltransferase</fullName>
        <ecNumber evidence="1">2.1.-.-</ecNumber>
    </submittedName>
</protein>
<dbReference type="Proteomes" id="UP001239462">
    <property type="component" value="Unassembled WGS sequence"/>
</dbReference>
<gene>
    <name evidence="1" type="ORF">QTN89_16475</name>
</gene>
<dbReference type="InterPro" id="IPR029063">
    <property type="entry name" value="SAM-dependent_MTases_sf"/>
</dbReference>
<dbReference type="SUPFAM" id="SSF53335">
    <property type="entry name" value="S-adenosyl-L-methionine-dependent methyltransferases"/>
    <property type="match status" value="1"/>
</dbReference>
<dbReference type="EC" id="2.1.-.-" evidence="1"/>
<reference evidence="1 2" key="1">
    <citation type="submission" date="2023-06" db="EMBL/GenBank/DDBJ databases">
        <title>Roseiconus lacunae JC819 isolated from Gulf of Mannar region, Tamil Nadu.</title>
        <authorList>
            <person name="Pk S."/>
            <person name="Ch S."/>
            <person name="Ch V.R."/>
        </authorList>
    </citation>
    <scope>NUCLEOTIDE SEQUENCE [LARGE SCALE GENOMIC DNA]</scope>
    <source>
        <strain evidence="1 2">JC819</strain>
    </source>
</reference>
<keyword evidence="1" id="KW-0489">Methyltransferase</keyword>
<dbReference type="EMBL" id="JASZZN010000011">
    <property type="protein sequence ID" value="MDM4017046.1"/>
    <property type="molecule type" value="Genomic_DNA"/>
</dbReference>
<dbReference type="GO" id="GO:0008168">
    <property type="term" value="F:methyltransferase activity"/>
    <property type="evidence" value="ECO:0007669"/>
    <property type="project" value="UniProtKB-KW"/>
</dbReference>
<dbReference type="GO" id="GO:0032259">
    <property type="term" value="P:methylation"/>
    <property type="evidence" value="ECO:0007669"/>
    <property type="project" value="UniProtKB-KW"/>
</dbReference>
<keyword evidence="2" id="KW-1185">Reference proteome</keyword>
<evidence type="ECO:0000313" key="2">
    <source>
        <dbReference type="Proteomes" id="UP001239462"/>
    </source>
</evidence>
<comment type="caution">
    <text evidence="1">The sequence shown here is derived from an EMBL/GenBank/DDBJ whole genome shotgun (WGS) entry which is preliminary data.</text>
</comment>
<dbReference type="RefSeq" id="WP_289164568.1">
    <property type="nucleotide sequence ID" value="NZ_JASZZN010000011.1"/>
</dbReference>
<evidence type="ECO:0000313" key="1">
    <source>
        <dbReference type="EMBL" id="MDM4017046.1"/>
    </source>
</evidence>
<keyword evidence="1" id="KW-0808">Transferase</keyword>
<organism evidence="1 2">
    <name type="scientific">Roseiconus lacunae</name>
    <dbReference type="NCBI Taxonomy" id="2605694"/>
    <lineage>
        <taxon>Bacteria</taxon>
        <taxon>Pseudomonadati</taxon>
        <taxon>Planctomycetota</taxon>
        <taxon>Planctomycetia</taxon>
        <taxon>Pirellulales</taxon>
        <taxon>Pirellulaceae</taxon>
        <taxon>Roseiconus</taxon>
    </lineage>
</organism>
<name>A0ABT7PKN1_9BACT</name>
<accession>A0ABT7PKN1</accession>
<sequence length="205" mass="23377">MLTPIELPSHINTRPVDSAIAKRLRQMHQRIEAFQDCWNQHHAAQFVAADYELVYQTLTWLLEKHRPINRGFLEWGCGFATVACLADSLGLASYGVESHPDLIVQARQTLSDWPATVELFHGDFLPPGAEDLAFDLTLPSVGHSGENPYEIWGVDLEDFGLVYSYPWPGEDQFHEDVFDRYAANEAMLLMFIGPNEMRAWRKSSR</sequence>